<evidence type="ECO:0000256" key="5">
    <source>
        <dbReference type="ARBA" id="ARBA00022692"/>
    </source>
</evidence>
<keyword evidence="12" id="KW-1185">Reference proteome</keyword>
<evidence type="ECO:0000256" key="1">
    <source>
        <dbReference type="ARBA" id="ARBA00004429"/>
    </source>
</evidence>
<evidence type="ECO:0000259" key="10">
    <source>
        <dbReference type="Pfam" id="PF04290"/>
    </source>
</evidence>
<organism evidence="11 12">
    <name type="scientific">Pilibacter termitis</name>
    <dbReference type="NCBI Taxonomy" id="263852"/>
    <lineage>
        <taxon>Bacteria</taxon>
        <taxon>Bacillati</taxon>
        <taxon>Bacillota</taxon>
        <taxon>Bacilli</taxon>
        <taxon>Lactobacillales</taxon>
        <taxon>Enterococcaceae</taxon>
        <taxon>Pilibacter</taxon>
    </lineage>
</organism>
<dbReference type="RefSeq" id="WP_159443146.1">
    <property type="nucleotide sequence ID" value="NZ_FUXI01000001.1"/>
</dbReference>
<dbReference type="EMBL" id="FUXI01000001">
    <property type="protein sequence ID" value="SJZ37453.1"/>
    <property type="molecule type" value="Genomic_DNA"/>
</dbReference>
<dbReference type="GO" id="GO:0005886">
    <property type="term" value="C:plasma membrane"/>
    <property type="evidence" value="ECO:0007669"/>
    <property type="project" value="UniProtKB-SubCell"/>
</dbReference>
<feature type="transmembrane region" description="Helical" evidence="9">
    <location>
        <begin position="12"/>
        <end position="33"/>
    </location>
</feature>
<evidence type="ECO:0000313" key="12">
    <source>
        <dbReference type="Proteomes" id="UP000190328"/>
    </source>
</evidence>
<accession>A0A1T4K542</accession>
<reference evidence="11 12" key="1">
    <citation type="submission" date="2017-02" db="EMBL/GenBank/DDBJ databases">
        <authorList>
            <person name="Peterson S.W."/>
        </authorList>
    </citation>
    <scope>NUCLEOTIDE SEQUENCE [LARGE SCALE GENOMIC DNA]</scope>
    <source>
        <strain evidence="11 12">ATCC BAA-1030</strain>
    </source>
</reference>
<keyword evidence="7 9" id="KW-0472">Membrane</keyword>
<feature type="transmembrane region" description="Helical" evidence="9">
    <location>
        <begin position="45"/>
        <end position="63"/>
    </location>
</feature>
<dbReference type="OrthoDB" id="9815614at2"/>
<keyword evidence="6 9" id="KW-1133">Transmembrane helix</keyword>
<dbReference type="AlphaFoldDB" id="A0A1T4K542"/>
<comment type="subcellular location">
    <subcellularLocation>
        <location evidence="1">Cell inner membrane</location>
        <topology evidence="1">Multi-pass membrane protein</topology>
    </subcellularLocation>
</comment>
<evidence type="ECO:0000256" key="7">
    <source>
        <dbReference type="ARBA" id="ARBA00023136"/>
    </source>
</evidence>
<keyword evidence="5 9" id="KW-0812">Transmembrane</keyword>
<evidence type="ECO:0000313" key="11">
    <source>
        <dbReference type="EMBL" id="SJZ37453.1"/>
    </source>
</evidence>
<keyword evidence="4" id="KW-0997">Cell inner membrane</keyword>
<evidence type="ECO:0000256" key="2">
    <source>
        <dbReference type="ARBA" id="ARBA00022448"/>
    </source>
</evidence>
<evidence type="ECO:0000256" key="6">
    <source>
        <dbReference type="ARBA" id="ARBA00022989"/>
    </source>
</evidence>
<dbReference type="InterPro" id="IPR007387">
    <property type="entry name" value="TRAP_DctQ"/>
</dbReference>
<evidence type="ECO:0000256" key="4">
    <source>
        <dbReference type="ARBA" id="ARBA00022519"/>
    </source>
</evidence>
<evidence type="ECO:0000256" key="3">
    <source>
        <dbReference type="ARBA" id="ARBA00022475"/>
    </source>
</evidence>
<dbReference type="InterPro" id="IPR055348">
    <property type="entry name" value="DctQ"/>
</dbReference>
<gene>
    <name evidence="11" type="ORF">SAMN02745116_00084</name>
</gene>
<dbReference type="GO" id="GO:0015740">
    <property type="term" value="P:C4-dicarboxylate transport"/>
    <property type="evidence" value="ECO:0007669"/>
    <property type="project" value="TreeGrafter"/>
</dbReference>
<keyword evidence="3" id="KW-1003">Cell membrane</keyword>
<feature type="domain" description="Tripartite ATP-independent periplasmic transporters DctQ component" evidence="10">
    <location>
        <begin position="23"/>
        <end position="150"/>
    </location>
</feature>
<dbReference type="GO" id="GO:0022857">
    <property type="term" value="F:transmembrane transporter activity"/>
    <property type="evidence" value="ECO:0007669"/>
    <property type="project" value="TreeGrafter"/>
</dbReference>
<sequence>MKKIGEILTKIEELFVAFALAGITFLIFIQAIMRTIKMPINWGQDVALLLFPWVIFLGADLALREADFVSVDMITRYFPKAIQSFFYYLWYAMILVFLGILAVNAFPIMQANSDRMFSTLGISYNWAVVSCPVGSVLLISTILIKLYNRIVHHKKAEVLGGEF</sequence>
<proteinExistence type="inferred from homology"/>
<protein>
    <submittedName>
        <fullName evidence="11">TRAP-type C4-dicarboxylate transport system, small permease component</fullName>
    </submittedName>
</protein>
<comment type="similarity">
    <text evidence="8">Belongs to the TRAP transporter small permease family.</text>
</comment>
<evidence type="ECO:0000256" key="8">
    <source>
        <dbReference type="ARBA" id="ARBA00038436"/>
    </source>
</evidence>
<dbReference type="PANTHER" id="PTHR35011">
    <property type="entry name" value="2,3-DIKETO-L-GULONATE TRAP TRANSPORTER SMALL PERMEASE PROTEIN YIAM"/>
    <property type="match status" value="1"/>
</dbReference>
<dbReference type="Pfam" id="PF04290">
    <property type="entry name" value="DctQ"/>
    <property type="match status" value="1"/>
</dbReference>
<dbReference type="Proteomes" id="UP000190328">
    <property type="component" value="Unassembled WGS sequence"/>
</dbReference>
<dbReference type="PANTHER" id="PTHR35011:SF2">
    <property type="entry name" value="2,3-DIKETO-L-GULONATE TRAP TRANSPORTER SMALL PERMEASE PROTEIN YIAM"/>
    <property type="match status" value="1"/>
</dbReference>
<feature type="transmembrane region" description="Helical" evidence="9">
    <location>
        <begin position="126"/>
        <end position="147"/>
    </location>
</feature>
<evidence type="ECO:0000256" key="9">
    <source>
        <dbReference type="SAM" id="Phobius"/>
    </source>
</evidence>
<dbReference type="STRING" id="263852.SAMN02745116_00084"/>
<feature type="transmembrane region" description="Helical" evidence="9">
    <location>
        <begin position="84"/>
        <end position="106"/>
    </location>
</feature>
<name>A0A1T4K542_9ENTE</name>
<keyword evidence="2" id="KW-0813">Transport</keyword>